<evidence type="ECO:0000256" key="3">
    <source>
        <dbReference type="ARBA" id="ARBA00023187"/>
    </source>
</evidence>
<dbReference type="STRING" id="1882483.A0A317XGN2"/>
<evidence type="ECO:0000313" key="8">
    <source>
        <dbReference type="EMBL" id="PWY97037.1"/>
    </source>
</evidence>
<dbReference type="OrthoDB" id="10264544at2759"/>
<feature type="compositionally biased region" description="Polar residues" evidence="5">
    <location>
        <begin position="582"/>
        <end position="599"/>
    </location>
</feature>
<dbReference type="Proteomes" id="UP000246740">
    <property type="component" value="Unassembled WGS sequence"/>
</dbReference>
<dbReference type="Pfam" id="PF06544">
    <property type="entry name" value="Prp3_C"/>
    <property type="match status" value="1"/>
</dbReference>
<dbReference type="InterPro" id="IPR013881">
    <property type="entry name" value="Pre-mRNA_splic_Prp3_dom"/>
</dbReference>
<feature type="region of interest" description="Disordered" evidence="5">
    <location>
        <begin position="565"/>
        <end position="624"/>
    </location>
</feature>
<dbReference type="InParanoid" id="A0A317XGN2"/>
<evidence type="ECO:0000256" key="5">
    <source>
        <dbReference type="SAM" id="MobiDB-lite"/>
    </source>
</evidence>
<dbReference type="AlphaFoldDB" id="A0A317XGN2"/>
<accession>A0A317XGN2</accession>
<feature type="region of interest" description="Disordered" evidence="5">
    <location>
        <begin position="242"/>
        <end position="267"/>
    </location>
</feature>
<gene>
    <name evidence="8" type="ORF">BCV70DRAFT_203225</name>
</gene>
<dbReference type="PANTHER" id="PTHR14212">
    <property type="entry name" value="U4/U6-ASSOCIATED RNA SPLICING FACTOR-RELATED"/>
    <property type="match status" value="1"/>
</dbReference>
<dbReference type="InterPro" id="IPR027104">
    <property type="entry name" value="Prp3"/>
</dbReference>
<feature type="domain" description="Small nuclear ribonucleoprotein Prp3 C-terminal" evidence="6">
    <location>
        <begin position="503"/>
        <end position="676"/>
    </location>
</feature>
<keyword evidence="3" id="KW-0508">mRNA splicing</keyword>
<sequence length="687" mass="74100">MPPKRPIRNVFGDEDEDDGVRRNGDGTPPKKPKIAVNAASIVQPAQTSATTSSSTRPSNGAPLPDSIQAQVAAAKARIQAQMSALNNRGTLPRPPVPAAPTSSAIARPPAPNHTPATATLARPPQTSQPGSIQAQLEAARAKVQAKMAALTAKNAAASNGRATATVAGAASKPALSSSAAGPKSMASLSESSSAASSSKAPTGIHPLLLGESVPSSVVGAPKLMGANGRSSSQAPKVNPYLQASAEASEQAEQTELRPKPRSMHKGFQFHRPGRHVREAEEIRREQQMEELKRRIQESARKAGLEDDLTGDEKLIQRRMPPDVEWWDASLLANKTYDDVPVDQDVATMLEKGKAREMDASAYAVLLYGADSPIDHYIQHPIPIPAPTDKLQVQPKGIMLTKKEQRKMRRQRRAAELQDKRDRIKMGLLPPDPPKVKLSNLMRVLTSEAISDPTKVEARVRREIAARHDAHLRTNAERALTDQQRRAKVEEQKQRDEQKGLFCHVYRVKHLVSPSHKFKIRKNAADYNLSGATLFHPSFALVLVEGGAKALKAYKRLMTVRIDWTDPGHAKDQDDPNAHNAHAETTSSGYPDSNSNNLPLGTTADGGAGEGGGGFKHLTTSTSTDGEIDWSTNRCDLVFEGPVRERGFRGFRAISCPDDAAARQALGPAMQGYWDVAKRAASSLDDGV</sequence>
<comment type="subcellular location">
    <subcellularLocation>
        <location evidence="1">Nucleus</location>
    </subcellularLocation>
</comment>
<evidence type="ECO:0000259" key="7">
    <source>
        <dbReference type="Pfam" id="PF08572"/>
    </source>
</evidence>
<evidence type="ECO:0000256" key="2">
    <source>
        <dbReference type="ARBA" id="ARBA00022664"/>
    </source>
</evidence>
<feature type="compositionally biased region" description="Low complexity" evidence="5">
    <location>
        <begin position="167"/>
        <end position="200"/>
    </location>
</feature>
<feature type="region of interest" description="Disordered" evidence="5">
    <location>
        <begin position="151"/>
        <end position="201"/>
    </location>
</feature>
<evidence type="ECO:0000256" key="4">
    <source>
        <dbReference type="ARBA" id="ARBA00023242"/>
    </source>
</evidence>
<keyword evidence="9" id="KW-1185">Reference proteome</keyword>
<protein>
    <submittedName>
        <fullName evidence="8">PRP3-domain-containing protein</fullName>
    </submittedName>
</protein>
<dbReference type="GO" id="GO:0046540">
    <property type="term" value="C:U4/U6 x U5 tri-snRNP complex"/>
    <property type="evidence" value="ECO:0007669"/>
    <property type="project" value="InterPro"/>
</dbReference>
<dbReference type="PANTHER" id="PTHR14212:SF0">
    <property type="entry name" value="U4_U6 SMALL NUCLEAR RIBONUCLEOPROTEIN PRP3"/>
    <property type="match status" value="1"/>
</dbReference>
<proteinExistence type="predicted"/>
<dbReference type="GO" id="GO:0000398">
    <property type="term" value="P:mRNA splicing, via spliceosome"/>
    <property type="evidence" value="ECO:0007669"/>
    <property type="project" value="InterPro"/>
</dbReference>
<feature type="compositionally biased region" description="Gly residues" evidence="5">
    <location>
        <begin position="603"/>
        <end position="614"/>
    </location>
</feature>
<evidence type="ECO:0000259" key="6">
    <source>
        <dbReference type="Pfam" id="PF06544"/>
    </source>
</evidence>
<keyword evidence="4" id="KW-0539">Nucleus</keyword>
<feature type="domain" description="Pre-mRNA-splicing factor 3" evidence="7">
    <location>
        <begin position="238"/>
        <end position="480"/>
    </location>
</feature>
<evidence type="ECO:0000256" key="1">
    <source>
        <dbReference type="ARBA" id="ARBA00004123"/>
    </source>
</evidence>
<feature type="region of interest" description="Disordered" evidence="5">
    <location>
        <begin position="1"/>
        <end position="133"/>
    </location>
</feature>
<dbReference type="EMBL" id="KZ819225">
    <property type="protein sequence ID" value="PWY97037.1"/>
    <property type="molecule type" value="Genomic_DNA"/>
</dbReference>
<evidence type="ECO:0000313" key="9">
    <source>
        <dbReference type="Proteomes" id="UP000246740"/>
    </source>
</evidence>
<feature type="compositionally biased region" description="Low complexity" evidence="5">
    <location>
        <begin position="68"/>
        <end position="84"/>
    </location>
</feature>
<dbReference type="CDD" id="cd24162">
    <property type="entry name" value="Prp3_C"/>
    <property type="match status" value="1"/>
</dbReference>
<reference evidence="8 9" key="1">
    <citation type="journal article" date="2018" name="Mol. Biol. Evol.">
        <title>Broad Genomic Sampling Reveals a Smut Pathogenic Ancestry of the Fungal Clade Ustilaginomycotina.</title>
        <authorList>
            <person name="Kijpornyongpan T."/>
            <person name="Mondo S.J."/>
            <person name="Barry K."/>
            <person name="Sandor L."/>
            <person name="Lee J."/>
            <person name="Lipzen A."/>
            <person name="Pangilinan J."/>
            <person name="LaButti K."/>
            <person name="Hainaut M."/>
            <person name="Henrissat B."/>
            <person name="Grigoriev I.V."/>
            <person name="Spatafora J.W."/>
            <person name="Aime M.C."/>
        </authorList>
    </citation>
    <scope>NUCLEOTIDE SEQUENCE [LARGE SCALE GENOMIC DNA]</scope>
    <source>
        <strain evidence="8 9">MCA 3645</strain>
    </source>
</reference>
<dbReference type="InterPro" id="IPR010541">
    <property type="entry name" value="Prp3_C"/>
</dbReference>
<keyword evidence="2" id="KW-0507">mRNA processing</keyword>
<name>A0A317XGN2_9BASI</name>
<dbReference type="FunCoup" id="A0A317XGN2">
    <property type="interactions" value="495"/>
</dbReference>
<feature type="compositionally biased region" description="Low complexity" evidence="5">
    <location>
        <begin position="242"/>
        <end position="253"/>
    </location>
</feature>
<dbReference type="Pfam" id="PF08572">
    <property type="entry name" value="PRP3"/>
    <property type="match status" value="1"/>
</dbReference>
<organism evidence="8 9">
    <name type="scientific">Testicularia cyperi</name>
    <dbReference type="NCBI Taxonomy" id="1882483"/>
    <lineage>
        <taxon>Eukaryota</taxon>
        <taxon>Fungi</taxon>
        <taxon>Dikarya</taxon>
        <taxon>Basidiomycota</taxon>
        <taxon>Ustilaginomycotina</taxon>
        <taxon>Ustilaginomycetes</taxon>
        <taxon>Ustilaginales</taxon>
        <taxon>Anthracoideaceae</taxon>
        <taxon>Testicularia</taxon>
    </lineage>
</organism>
<feature type="compositionally biased region" description="Basic and acidic residues" evidence="5">
    <location>
        <begin position="565"/>
        <end position="576"/>
    </location>
</feature>
<feature type="compositionally biased region" description="Polar residues" evidence="5">
    <location>
        <begin position="124"/>
        <end position="133"/>
    </location>
</feature>